<feature type="signal peptide" evidence="11">
    <location>
        <begin position="1"/>
        <end position="17"/>
    </location>
</feature>
<dbReference type="STRING" id="857967.G0QPY6"/>
<gene>
    <name evidence="13" type="ORF">IMG5_073080</name>
</gene>
<dbReference type="InParanoid" id="G0QPY6"/>
<dbReference type="GeneID" id="14908878"/>
<dbReference type="InterPro" id="IPR011013">
    <property type="entry name" value="Gal_mutarotase_sf_dom"/>
</dbReference>
<protein>
    <recommendedName>
        <fullName evidence="4">alpha-mannosidase</fullName>
        <ecNumber evidence="4">3.2.1.24</ecNumber>
    </recommendedName>
</protein>
<dbReference type="SUPFAM" id="SSF88713">
    <property type="entry name" value="Glycoside hydrolase/deacetylase"/>
    <property type="match status" value="1"/>
</dbReference>
<dbReference type="FunFam" id="1.20.1270.50:FF:000003">
    <property type="entry name" value="Alpha-mannosidase"/>
    <property type="match status" value="1"/>
</dbReference>
<comment type="similarity">
    <text evidence="3">Belongs to the glycosyl hydrolase 38 family.</text>
</comment>
<dbReference type="Gene3D" id="2.70.98.30">
    <property type="entry name" value="Golgi alpha-mannosidase II, domain 4"/>
    <property type="match status" value="1"/>
</dbReference>
<dbReference type="InterPro" id="IPR011682">
    <property type="entry name" value="Glyco_hydro_38_C"/>
</dbReference>
<dbReference type="FunFam" id="2.70.98.30:FF:000011">
    <property type="entry name" value="Uncharacterized protein"/>
    <property type="match status" value="1"/>
</dbReference>
<feature type="chain" id="PRO_5003407817" description="alpha-mannosidase" evidence="11">
    <location>
        <begin position="18"/>
        <end position="986"/>
    </location>
</feature>
<evidence type="ECO:0000256" key="4">
    <source>
        <dbReference type="ARBA" id="ARBA00012752"/>
    </source>
</evidence>
<keyword evidence="9" id="KW-0325">Glycoprotein</keyword>
<dbReference type="RefSeq" id="XP_004036699.1">
    <property type="nucleotide sequence ID" value="XM_004036651.1"/>
</dbReference>
<dbReference type="EC" id="3.2.1.24" evidence="4"/>
<dbReference type="GO" id="GO:0004559">
    <property type="term" value="F:alpha-mannosidase activity"/>
    <property type="evidence" value="ECO:0007669"/>
    <property type="project" value="UniProtKB-EC"/>
</dbReference>
<dbReference type="PANTHER" id="PTHR11607:SF3">
    <property type="entry name" value="LYSOSOMAL ALPHA-MANNOSIDASE"/>
    <property type="match status" value="1"/>
</dbReference>
<evidence type="ECO:0000256" key="11">
    <source>
        <dbReference type="SAM" id="SignalP"/>
    </source>
</evidence>
<keyword evidence="5" id="KW-0479">Metal-binding</keyword>
<dbReference type="OMA" id="WIYQINR"/>
<dbReference type="SMART" id="SM00872">
    <property type="entry name" value="Alpha-mann_mid"/>
    <property type="match status" value="1"/>
</dbReference>
<dbReference type="InterPro" id="IPR015341">
    <property type="entry name" value="Glyco_hydro_38_cen"/>
</dbReference>
<evidence type="ECO:0000256" key="1">
    <source>
        <dbReference type="ARBA" id="ARBA00000365"/>
    </source>
</evidence>
<keyword evidence="14" id="KW-1185">Reference proteome</keyword>
<dbReference type="AlphaFoldDB" id="G0QPY6"/>
<name>G0QPY6_ICHMU</name>
<dbReference type="InterPro" id="IPR000602">
    <property type="entry name" value="Glyco_hydro_38_N"/>
</dbReference>
<dbReference type="eggNOG" id="KOG1959">
    <property type="taxonomic scope" value="Eukaryota"/>
</dbReference>
<organism evidence="13 14">
    <name type="scientific">Ichthyophthirius multifiliis</name>
    <name type="common">White spot disease agent</name>
    <name type="synonym">Ich</name>
    <dbReference type="NCBI Taxonomy" id="5932"/>
    <lineage>
        <taxon>Eukaryota</taxon>
        <taxon>Sar</taxon>
        <taxon>Alveolata</taxon>
        <taxon>Ciliophora</taxon>
        <taxon>Intramacronucleata</taxon>
        <taxon>Oligohymenophorea</taxon>
        <taxon>Hymenostomatida</taxon>
        <taxon>Ophryoglenina</taxon>
        <taxon>Ichthyophthirius</taxon>
    </lineage>
</organism>
<evidence type="ECO:0000256" key="2">
    <source>
        <dbReference type="ARBA" id="ARBA00001947"/>
    </source>
</evidence>
<evidence type="ECO:0000256" key="7">
    <source>
        <dbReference type="ARBA" id="ARBA00022833"/>
    </source>
</evidence>
<proteinExistence type="inferred from homology"/>
<comment type="catalytic activity">
    <reaction evidence="1">
        <text>Hydrolysis of terminal, non-reducing alpha-D-mannose residues in alpha-D-mannosides.</text>
        <dbReference type="EC" id="3.2.1.24"/>
    </reaction>
</comment>
<keyword evidence="8" id="KW-1015">Disulfide bond</keyword>
<evidence type="ECO:0000256" key="9">
    <source>
        <dbReference type="ARBA" id="ARBA00023180"/>
    </source>
</evidence>
<evidence type="ECO:0000256" key="5">
    <source>
        <dbReference type="ARBA" id="ARBA00022723"/>
    </source>
</evidence>
<dbReference type="InterPro" id="IPR011330">
    <property type="entry name" value="Glyco_hydro/deAcase_b/a-brl"/>
</dbReference>
<dbReference type="Pfam" id="PF09261">
    <property type="entry name" value="Alpha-mann_mid"/>
    <property type="match status" value="1"/>
</dbReference>
<dbReference type="Pfam" id="PF07748">
    <property type="entry name" value="Glyco_hydro_38C"/>
    <property type="match status" value="1"/>
</dbReference>
<evidence type="ECO:0000256" key="10">
    <source>
        <dbReference type="ARBA" id="ARBA00023295"/>
    </source>
</evidence>
<evidence type="ECO:0000256" key="8">
    <source>
        <dbReference type="ARBA" id="ARBA00023157"/>
    </source>
</evidence>
<accession>G0QPY6</accession>
<dbReference type="InterPro" id="IPR050843">
    <property type="entry name" value="Glycosyl_Hydrlase_38"/>
</dbReference>
<evidence type="ECO:0000256" key="3">
    <source>
        <dbReference type="ARBA" id="ARBA00009792"/>
    </source>
</evidence>
<dbReference type="SUPFAM" id="SSF74650">
    <property type="entry name" value="Galactose mutarotase-like"/>
    <property type="match status" value="1"/>
</dbReference>
<evidence type="ECO:0000259" key="12">
    <source>
        <dbReference type="SMART" id="SM00872"/>
    </source>
</evidence>
<dbReference type="PANTHER" id="PTHR11607">
    <property type="entry name" value="ALPHA-MANNOSIDASE"/>
    <property type="match status" value="1"/>
</dbReference>
<comment type="cofactor">
    <cofactor evidence="2">
        <name>Zn(2+)</name>
        <dbReference type="ChEBI" id="CHEBI:29105"/>
    </cofactor>
</comment>
<dbReference type="InterPro" id="IPR028995">
    <property type="entry name" value="Glyco_hydro_57/38_cen_sf"/>
</dbReference>
<dbReference type="EMBL" id="GL983593">
    <property type="protein sequence ID" value="EGR32713.1"/>
    <property type="molecule type" value="Genomic_DNA"/>
</dbReference>
<dbReference type="Gene3D" id="3.20.110.10">
    <property type="entry name" value="Glycoside hydrolase 38, N terminal domain"/>
    <property type="match status" value="1"/>
</dbReference>
<evidence type="ECO:0000313" key="13">
    <source>
        <dbReference type="EMBL" id="EGR32713.1"/>
    </source>
</evidence>
<dbReference type="FunFam" id="1.20.1270.50:FF:000002">
    <property type="entry name" value="Alpha-mannosidase"/>
    <property type="match status" value="1"/>
</dbReference>
<dbReference type="GO" id="GO:0006013">
    <property type="term" value="P:mannose metabolic process"/>
    <property type="evidence" value="ECO:0007669"/>
    <property type="project" value="InterPro"/>
</dbReference>
<dbReference type="CDD" id="cd10810">
    <property type="entry name" value="GH38N_AMII_LAM_like"/>
    <property type="match status" value="1"/>
</dbReference>
<keyword evidence="10" id="KW-0326">Glycosidase</keyword>
<dbReference type="Pfam" id="PF01074">
    <property type="entry name" value="Glyco_hydro_38N"/>
    <property type="match status" value="1"/>
</dbReference>
<reference evidence="13 14" key="1">
    <citation type="submission" date="2011-07" db="EMBL/GenBank/DDBJ databases">
        <authorList>
            <person name="Coyne R."/>
            <person name="Brami D."/>
            <person name="Johnson J."/>
            <person name="Hostetler J."/>
            <person name="Hannick L."/>
            <person name="Clark T."/>
            <person name="Cassidy-Hanley D."/>
            <person name="Inman J."/>
        </authorList>
    </citation>
    <scope>NUCLEOTIDE SEQUENCE [LARGE SCALE GENOMIC DNA]</scope>
    <source>
        <strain evidence="13 14">G5</strain>
    </source>
</reference>
<sequence length="986" mass="117365">MSIYCFLFLFFVQITFQIRNYLKNNNQTLYIHLIPHSHDDVGWLKTVDEYYYGSNQSTQWAGVQYTIDTVLDELLKDKNRKFIQVEIAFLYRWWNDSPEERQKLYKKLVENGQIEFVNAGWCMHDESTPYYEDMIDNMTIGHQWILQTFNKIPTVGWHVDPFGHSSTNAALFSQMGFNGWWFGRVDYQDKAKRLREKQMEMIWRPKLQSQEDDNYIFSSVTYANYYPPEGFNFDLKSDDEPIMSNKQLEGYNLDKKSDQFVEYFKNMSLFYKSRHLMHTLGGDFHFANAIMTYKNMDKIIKYVNENIEKYNVEILYSTPSIYLEEIYKLNITFPQKIDDFLPYADEKDAYWTGYFTSRVAVKGYVRQSGRYLQQIRNLFSIDKMLGKSKYLKDNYIEFQSKLDSLEQNMAILQHHDAVAGTEKQKVADDYQYRIYNSTQKLNEVLHKVVQEYVLKDIQEDIRFSQCNWNITSVQQCQEAFQQFQNGNVLLLNTYNPSVQRNITLRLRVPNIPFYIIDNKNNYIEGERVCYDGACDLYFVDYQNSYQFNYYKFVPFKISPYNVKNIQKQHMKFFKLHQVFDVSRNISLQVNRFNTQFQLNTFTNSTQNCTKNAFEVLYNYYNSYQGDGQKSGAYIFRPDNNNIDRSQTYSKIKNKYIFNGKLVTIVILEGTKIKSELRVYPNLENVIELQTYVKSIPVDDKKGKEVVLLINTNLNTNQTFYTDSNGLELQKRVINQRETWDLQVNQPSSCNYYPVNGIILIQDVNSQERISVVNDRSQGGTSLQNGQIEIMIHRRTLMDDNRGVGEALNETERIDQNKGLQQILRHYIVFENGNENLSRKIQNYIDSQSIVFYGNSQEEYFKDFLLKIDSLKDPLNINNNPYLKVYFRVFGDDYLLRLNNLNDNENAQYFIHENIEIIDELTLTGNQKKKDWKQKQYKWKVEGVRQQFNQEYIQDKYIKQGYINVKPLQLRAFRVRFIKNEEKYIIN</sequence>
<dbReference type="OrthoDB" id="441398at2759"/>
<feature type="domain" description="Glycoside hydrolase family 38 central" evidence="12">
    <location>
        <begin position="349"/>
        <end position="434"/>
    </location>
</feature>
<dbReference type="Gene3D" id="2.60.40.1360">
    <property type="match status" value="1"/>
</dbReference>
<dbReference type="InterPro" id="IPR037094">
    <property type="entry name" value="Glyco_hydro_38_cen_sf"/>
</dbReference>
<dbReference type="GO" id="GO:0030246">
    <property type="term" value="F:carbohydrate binding"/>
    <property type="evidence" value="ECO:0007669"/>
    <property type="project" value="InterPro"/>
</dbReference>
<keyword evidence="6" id="KW-0378">Hydrolase</keyword>
<keyword evidence="7" id="KW-0862">Zinc</keyword>
<dbReference type="Proteomes" id="UP000008983">
    <property type="component" value="Unassembled WGS sequence"/>
</dbReference>
<evidence type="ECO:0000256" key="6">
    <source>
        <dbReference type="ARBA" id="ARBA00022801"/>
    </source>
</evidence>
<evidence type="ECO:0000313" key="14">
    <source>
        <dbReference type="Proteomes" id="UP000008983"/>
    </source>
</evidence>
<dbReference type="FunFam" id="3.20.110.10:FF:000001">
    <property type="entry name" value="Alpha-mannosidase"/>
    <property type="match status" value="1"/>
</dbReference>
<dbReference type="InterPro" id="IPR027291">
    <property type="entry name" value="Glyco_hydro_38_N_sf"/>
</dbReference>
<keyword evidence="11" id="KW-0732">Signal</keyword>
<dbReference type="SUPFAM" id="SSF88688">
    <property type="entry name" value="Families 57/38 glycoside transferase middle domain"/>
    <property type="match status" value="1"/>
</dbReference>
<dbReference type="GO" id="GO:0046872">
    <property type="term" value="F:metal ion binding"/>
    <property type="evidence" value="ECO:0007669"/>
    <property type="project" value="UniProtKB-KW"/>
</dbReference>
<dbReference type="Gene3D" id="1.20.1270.50">
    <property type="entry name" value="Glycoside hydrolase family 38, central domain"/>
    <property type="match status" value="2"/>
</dbReference>